<feature type="region of interest" description="Disordered" evidence="1">
    <location>
        <begin position="18"/>
        <end position="65"/>
    </location>
</feature>
<evidence type="ECO:0000313" key="3">
    <source>
        <dbReference type="EMBL" id="GBG80795.1"/>
    </source>
</evidence>
<gene>
    <name evidence="3" type="ORF">CBR_g31351</name>
</gene>
<dbReference type="PANTHER" id="PTHR35739:SF1">
    <property type="entry name" value="OS01G0861700 PROTEIN"/>
    <property type="match status" value="1"/>
</dbReference>
<dbReference type="Gene3D" id="1.20.1050.10">
    <property type="match status" value="1"/>
</dbReference>
<protein>
    <recommendedName>
        <fullName evidence="2">GST C-terminal domain-containing protein</fullName>
    </recommendedName>
</protein>
<dbReference type="Proteomes" id="UP000265515">
    <property type="component" value="Unassembled WGS sequence"/>
</dbReference>
<dbReference type="PANTHER" id="PTHR35739">
    <property type="entry name" value="OS01G0861700 PROTEIN"/>
    <property type="match status" value="1"/>
</dbReference>
<evidence type="ECO:0000256" key="1">
    <source>
        <dbReference type="SAM" id="MobiDB-lite"/>
    </source>
</evidence>
<organism evidence="3 4">
    <name type="scientific">Chara braunii</name>
    <name type="common">Braun's stonewort</name>
    <dbReference type="NCBI Taxonomy" id="69332"/>
    <lineage>
        <taxon>Eukaryota</taxon>
        <taxon>Viridiplantae</taxon>
        <taxon>Streptophyta</taxon>
        <taxon>Charophyceae</taxon>
        <taxon>Charales</taxon>
        <taxon>Characeae</taxon>
        <taxon>Chara</taxon>
    </lineage>
</organism>
<evidence type="ECO:0000313" key="4">
    <source>
        <dbReference type="Proteomes" id="UP000265515"/>
    </source>
</evidence>
<evidence type="ECO:0000259" key="2">
    <source>
        <dbReference type="PROSITE" id="PS50405"/>
    </source>
</evidence>
<dbReference type="Gramene" id="GBG80795">
    <property type="protein sequence ID" value="GBG80795"/>
    <property type="gene ID" value="CBR_g31351"/>
</dbReference>
<dbReference type="OrthoDB" id="4951845at2759"/>
<dbReference type="SUPFAM" id="SSF47616">
    <property type="entry name" value="GST C-terminal domain-like"/>
    <property type="match status" value="1"/>
</dbReference>
<comment type="caution">
    <text evidence="3">The sequence shown here is derived from an EMBL/GenBank/DDBJ whole genome shotgun (WGS) entry which is preliminary data.</text>
</comment>
<dbReference type="CDD" id="cd00299">
    <property type="entry name" value="GST_C_family"/>
    <property type="match status" value="1"/>
</dbReference>
<dbReference type="InterPro" id="IPR010987">
    <property type="entry name" value="Glutathione-S-Trfase_C-like"/>
</dbReference>
<proteinExistence type="predicted"/>
<keyword evidence="4" id="KW-1185">Reference proteome</keyword>
<dbReference type="Gene3D" id="3.40.30.10">
    <property type="entry name" value="Glutaredoxin"/>
    <property type="match status" value="1"/>
</dbReference>
<dbReference type="InterPro" id="IPR036282">
    <property type="entry name" value="Glutathione-S-Trfase_C_sf"/>
</dbReference>
<accession>A0A388LER2</accession>
<dbReference type="Gene3D" id="1.20.120.520">
    <property type="entry name" value="nmb1532 protein domain like"/>
    <property type="match status" value="1"/>
</dbReference>
<feature type="compositionally biased region" description="Basic residues" evidence="1">
    <location>
        <begin position="23"/>
        <end position="32"/>
    </location>
</feature>
<dbReference type="EMBL" id="BFEA01000357">
    <property type="protein sequence ID" value="GBG80795.1"/>
    <property type="molecule type" value="Genomic_DNA"/>
</dbReference>
<dbReference type="CDD" id="cd12108">
    <property type="entry name" value="Hr-like"/>
    <property type="match status" value="1"/>
</dbReference>
<dbReference type="Pfam" id="PF13410">
    <property type="entry name" value="GST_C_2"/>
    <property type="match status" value="1"/>
</dbReference>
<dbReference type="InterPro" id="IPR012312">
    <property type="entry name" value="Hemerythrin-like"/>
</dbReference>
<feature type="compositionally biased region" description="Low complexity" evidence="1">
    <location>
        <begin position="33"/>
        <end position="47"/>
    </location>
</feature>
<feature type="domain" description="GST C-terminal" evidence="2">
    <location>
        <begin position="283"/>
        <end position="424"/>
    </location>
</feature>
<sequence length="821" mass="90166">MGNCLAKKAKIVSEVKPCEAEHHHHHHHHHSRSLSSSNTNQNHSSQLDRQSYQHTSRSVPAPFSSPQAFDVEQDVQSSLSPPHTHGSVRIIGDPLCPYTAHLRIVVAIKGLIEDPVWVEVENRRYGGSTVRVDVFSEGKIKPPPTWFAGLLSLLSNNGTSPVRLPLIEHAGQVLASVEEAIDFLDALYPDPPLLPFDYLRDPVQSCGGGAAIAASAAAAPASNSANGLPGVRSASCVAPAGGVGGEPLDPPLPASSFNQTTAAAAAAAASISSSPSVLGFARKSLSAKEVRRWVAFAKNTLAPAMQLLVMDGSVATHRELLPKLHVAFARLESALTEHRGYGPFFFGPVFSLVDVYLAPFLLRVRHLCYFRGMDILPSHVNLMDYTKALDACPYVWPARLDVGTLIARISKQISSQVPQPAAIFIALQHESIRVHLDRAVRLVDEVLGADAAAADHHHPKGGPAAGAGGDKYHHQLQQAQQAGGGIGGRADGRRRSWDGRKSWESFRFDPGRFVRESKEDKRQRAQRLRLDKEVKLKELWKRYGMLWQLMQEHAEMEERILFPALERYQPGISQSAVDDHARDFPLMNGVKEEIKMAMAINTDSEDSKEALTLLRARLRKLQKLKAVHFEEEEMLVFPLLSCMKFEPGLQESLVAKFVEVMDASSSTLLPFLLSALSSQDMDQYTMVLQMCLERDPAVLAKMANCLKTAGSDYDHVWRIIQQRKPMFASFTEMCSAHFAGGSRRVTVFFVLAGSQCPWCLQFTGFLVLAGMVWVSPAQGLFISAFAYSLVRMDGETTGNPPCFFAQTQVVEEGVLEVVIDA</sequence>
<dbReference type="Pfam" id="PF01814">
    <property type="entry name" value="Hemerythrin"/>
    <property type="match status" value="1"/>
</dbReference>
<dbReference type="PROSITE" id="PS50405">
    <property type="entry name" value="GST_CTER"/>
    <property type="match status" value="1"/>
</dbReference>
<dbReference type="AlphaFoldDB" id="A0A388LER2"/>
<name>A0A388LER2_CHABU</name>
<feature type="compositionally biased region" description="Polar residues" evidence="1">
    <location>
        <begin position="48"/>
        <end position="58"/>
    </location>
</feature>
<reference evidence="3 4" key="1">
    <citation type="journal article" date="2018" name="Cell">
        <title>The Chara Genome: Secondary Complexity and Implications for Plant Terrestrialization.</title>
        <authorList>
            <person name="Nishiyama T."/>
            <person name="Sakayama H."/>
            <person name="Vries J.D."/>
            <person name="Buschmann H."/>
            <person name="Saint-Marcoux D."/>
            <person name="Ullrich K.K."/>
            <person name="Haas F.B."/>
            <person name="Vanderstraeten L."/>
            <person name="Becker D."/>
            <person name="Lang D."/>
            <person name="Vosolsobe S."/>
            <person name="Rombauts S."/>
            <person name="Wilhelmsson P.K.I."/>
            <person name="Janitza P."/>
            <person name="Kern R."/>
            <person name="Heyl A."/>
            <person name="Rumpler F."/>
            <person name="Villalobos L.I.A.C."/>
            <person name="Clay J.M."/>
            <person name="Skokan R."/>
            <person name="Toyoda A."/>
            <person name="Suzuki Y."/>
            <person name="Kagoshima H."/>
            <person name="Schijlen E."/>
            <person name="Tajeshwar N."/>
            <person name="Catarino B."/>
            <person name="Hetherington A.J."/>
            <person name="Saltykova A."/>
            <person name="Bonnot C."/>
            <person name="Breuninger H."/>
            <person name="Symeonidi A."/>
            <person name="Radhakrishnan G.V."/>
            <person name="Van Nieuwerburgh F."/>
            <person name="Deforce D."/>
            <person name="Chang C."/>
            <person name="Karol K.G."/>
            <person name="Hedrich R."/>
            <person name="Ulvskov P."/>
            <person name="Glockner G."/>
            <person name="Delwiche C.F."/>
            <person name="Petrasek J."/>
            <person name="Van de Peer Y."/>
            <person name="Friml J."/>
            <person name="Beilby M."/>
            <person name="Dolan L."/>
            <person name="Kohara Y."/>
            <person name="Sugano S."/>
            <person name="Fujiyama A."/>
            <person name="Delaux P.-M."/>
            <person name="Quint M."/>
            <person name="TheiBen G."/>
            <person name="Hagemann M."/>
            <person name="Harholt J."/>
            <person name="Dunand C."/>
            <person name="Zachgo S."/>
            <person name="Langdale J."/>
            <person name="Maumus F."/>
            <person name="Straeten D.V.D."/>
            <person name="Gould S.B."/>
            <person name="Rensing S.A."/>
        </authorList>
    </citation>
    <scope>NUCLEOTIDE SEQUENCE [LARGE SCALE GENOMIC DNA]</scope>
    <source>
        <strain evidence="3 4">S276</strain>
    </source>
</reference>